<organism evidence="7">
    <name type="scientific">Heligmosomoides polygyrus</name>
    <name type="common">Parasitic roundworm</name>
    <dbReference type="NCBI Taxonomy" id="6339"/>
    <lineage>
        <taxon>Eukaryota</taxon>
        <taxon>Metazoa</taxon>
        <taxon>Ecdysozoa</taxon>
        <taxon>Nematoda</taxon>
        <taxon>Chromadorea</taxon>
        <taxon>Rhabditida</taxon>
        <taxon>Rhabditina</taxon>
        <taxon>Rhabditomorpha</taxon>
        <taxon>Strongyloidea</taxon>
        <taxon>Heligmosomidae</taxon>
        <taxon>Heligmosomoides</taxon>
    </lineage>
</organism>
<evidence type="ECO:0000313" key="7">
    <source>
        <dbReference type="EMBL" id="VDO60091.1"/>
    </source>
</evidence>
<feature type="transmembrane region" description="Helical" evidence="5">
    <location>
        <begin position="294"/>
        <end position="311"/>
    </location>
</feature>
<dbReference type="EMBL" id="UZAH01025273">
    <property type="protein sequence ID" value="VDO60091.1"/>
    <property type="molecule type" value="Genomic_DNA"/>
</dbReference>
<dbReference type="Proteomes" id="UP000050761">
    <property type="component" value="Unassembled WGS sequence"/>
</dbReference>
<evidence type="ECO:0000259" key="6">
    <source>
        <dbReference type="SMART" id="SM01420"/>
    </source>
</evidence>
<dbReference type="GO" id="GO:0051480">
    <property type="term" value="P:regulation of cytosolic calcium ion concentration"/>
    <property type="evidence" value="ECO:0007669"/>
    <property type="project" value="TreeGrafter"/>
</dbReference>
<gene>
    <name evidence="7" type="ORF">HPBE_LOCUS4110</name>
</gene>
<protein>
    <submittedName>
        <fullName evidence="9">Ion_trans domain-containing protein</fullName>
    </submittedName>
</protein>
<evidence type="ECO:0000256" key="3">
    <source>
        <dbReference type="ARBA" id="ARBA00023065"/>
    </source>
</evidence>
<feature type="transmembrane region" description="Helical" evidence="5">
    <location>
        <begin position="317"/>
        <end position="341"/>
    </location>
</feature>
<evidence type="ECO:0000256" key="5">
    <source>
        <dbReference type="SAM" id="Phobius"/>
    </source>
</evidence>
<accession>A0A3P7WG79</accession>
<evidence type="ECO:0000313" key="9">
    <source>
        <dbReference type="WBParaSite" id="HPBE_0000410901-mRNA-1"/>
    </source>
</evidence>
<dbReference type="WBParaSite" id="HPBE_0000410901-mRNA-1">
    <property type="protein sequence ID" value="HPBE_0000410901-mRNA-1"/>
    <property type="gene ID" value="HPBE_0000410901"/>
</dbReference>
<feature type="transmembrane region" description="Helical" evidence="5">
    <location>
        <begin position="368"/>
        <end position="390"/>
    </location>
</feature>
<reference evidence="9" key="2">
    <citation type="submission" date="2019-09" db="UniProtKB">
        <authorList>
            <consortium name="WormBaseParasite"/>
        </authorList>
    </citation>
    <scope>IDENTIFICATION</scope>
</reference>
<dbReference type="OrthoDB" id="2373987at2759"/>
<feature type="domain" description="Transient receptor ion channel" evidence="6">
    <location>
        <begin position="151"/>
        <end position="196"/>
    </location>
</feature>
<dbReference type="SMART" id="SM01420">
    <property type="entry name" value="TRP_2"/>
    <property type="match status" value="1"/>
</dbReference>
<keyword evidence="5" id="KW-0812">Transmembrane</keyword>
<sequence length="626" mass="70964">MEGYDGHLEWESDANKVSVNLLDNSKNFELSYSCESVALHQRNTLHVKLLNIKESPEVAKEALLIAICIGSRPLVELILTLFRDFPHEERSGCSNAPGFLPHITPLMLACILNNFAIVQCLLLRGHSIDLPHHSTCRRLLLIGLTNRLGMQICVDAMRAVCSEAFLWLATDDPFAAACSLSQDIALCMDNDTFEFMVSDTYRALYNNLQRFTCRVIENNWRMEELDIFLAHKCHCPLSSCSSPYPRIQMALEARMRSFAGNPNVQQAMSCIWFRGWGNFGSNAARDSYRVLRHVILYPVLAVLYIATNGRVLNFMLLLYSVLASGIAIEAYCYLYIVGIIVERYIQFSRYGFQASCTVTSLQPSWDYFLIYDIYLCTGCILGLSRVFYFIQLIKGVGGSVISVGRCVSTIYNYLIVMVVIMLSFAVGVNLLVTPYLNSVMALNNGWDLHSSVFITIRNKFWALFGYLDPGLYPIINGNSGPDQAPVKHKITSFALELLLALYHGIIVITILNLMVSLLVKKADEVLENEESEFKYTRVAIYSEYIAWSSAVPPPFNLLYIVKEMLQKLICDARGESCKPALFDQNASHRENNEIFRRISRRVNALRYRILLTQRYLVQKKLAENTA</sequence>
<dbReference type="InterPro" id="IPR002153">
    <property type="entry name" value="TRPC_channel"/>
</dbReference>
<dbReference type="GO" id="GO:0070679">
    <property type="term" value="F:inositol 1,4,5 trisphosphate binding"/>
    <property type="evidence" value="ECO:0007669"/>
    <property type="project" value="TreeGrafter"/>
</dbReference>
<feature type="transmembrane region" description="Helical" evidence="5">
    <location>
        <begin position="497"/>
        <end position="519"/>
    </location>
</feature>
<keyword evidence="1" id="KW-0813">Transport</keyword>
<dbReference type="InterPro" id="IPR013555">
    <property type="entry name" value="TRP_dom"/>
</dbReference>
<keyword evidence="4" id="KW-0407">Ion channel</keyword>
<dbReference type="GO" id="GO:0015279">
    <property type="term" value="F:store-operated calcium channel activity"/>
    <property type="evidence" value="ECO:0007669"/>
    <property type="project" value="TreeGrafter"/>
</dbReference>
<dbReference type="PANTHER" id="PTHR10117">
    <property type="entry name" value="TRANSIENT RECEPTOR POTENTIAL CHANNEL"/>
    <property type="match status" value="1"/>
</dbReference>
<dbReference type="GO" id="GO:0034703">
    <property type="term" value="C:cation channel complex"/>
    <property type="evidence" value="ECO:0007669"/>
    <property type="project" value="TreeGrafter"/>
</dbReference>
<keyword evidence="5" id="KW-1133">Transmembrane helix</keyword>
<keyword evidence="8" id="KW-1185">Reference proteome</keyword>
<keyword evidence="5" id="KW-0472">Membrane</keyword>
<dbReference type="PANTHER" id="PTHR10117:SF50">
    <property type="entry name" value="ANK_REP_REGION DOMAIN-CONTAINING PROTEIN"/>
    <property type="match status" value="1"/>
</dbReference>
<evidence type="ECO:0000256" key="2">
    <source>
        <dbReference type="ARBA" id="ARBA00022737"/>
    </source>
</evidence>
<dbReference type="GO" id="GO:0007338">
    <property type="term" value="P:single fertilization"/>
    <property type="evidence" value="ECO:0007669"/>
    <property type="project" value="TreeGrafter"/>
</dbReference>
<keyword evidence="3" id="KW-0406">Ion transport</keyword>
<dbReference type="InterPro" id="IPR036770">
    <property type="entry name" value="Ankyrin_rpt-contain_sf"/>
</dbReference>
<dbReference type="AlphaFoldDB" id="A0A3P7WG79"/>
<feature type="transmembrane region" description="Helical" evidence="5">
    <location>
        <begin position="410"/>
        <end position="432"/>
    </location>
</feature>
<evidence type="ECO:0000256" key="4">
    <source>
        <dbReference type="ARBA" id="ARBA00023303"/>
    </source>
</evidence>
<dbReference type="SUPFAM" id="SSF48403">
    <property type="entry name" value="Ankyrin repeat"/>
    <property type="match status" value="1"/>
</dbReference>
<proteinExistence type="predicted"/>
<name>A0A3P7WG79_HELPZ</name>
<evidence type="ECO:0000256" key="1">
    <source>
        <dbReference type="ARBA" id="ARBA00022448"/>
    </source>
</evidence>
<evidence type="ECO:0000313" key="8">
    <source>
        <dbReference type="Proteomes" id="UP000050761"/>
    </source>
</evidence>
<keyword evidence="2" id="KW-0677">Repeat</keyword>
<dbReference type="GO" id="GO:0005886">
    <property type="term" value="C:plasma membrane"/>
    <property type="evidence" value="ECO:0007669"/>
    <property type="project" value="TreeGrafter"/>
</dbReference>
<reference evidence="7 8" key="1">
    <citation type="submission" date="2018-11" db="EMBL/GenBank/DDBJ databases">
        <authorList>
            <consortium name="Pathogen Informatics"/>
        </authorList>
    </citation>
    <scope>NUCLEOTIDE SEQUENCE [LARGE SCALE GENOMIC DNA]</scope>
</reference>